<evidence type="ECO:0000256" key="2">
    <source>
        <dbReference type="SAM" id="Coils"/>
    </source>
</evidence>
<dbReference type="InterPro" id="IPR001841">
    <property type="entry name" value="Znf_RING"/>
</dbReference>
<dbReference type="EMBL" id="CM026433">
    <property type="protein sequence ID" value="KAG0553888.1"/>
    <property type="molecule type" value="Genomic_DNA"/>
</dbReference>
<dbReference type="GO" id="GO:0051026">
    <property type="term" value="P:chiasma assembly"/>
    <property type="evidence" value="ECO:0007669"/>
    <property type="project" value="TreeGrafter"/>
</dbReference>
<dbReference type="PANTHER" id="PTHR47384">
    <property type="entry name" value="E3 UBIQUITIN-PROTEIN LIGASE CCNB1IP1 HOMOLOG"/>
    <property type="match status" value="1"/>
</dbReference>
<evidence type="ECO:0000313" key="6">
    <source>
        <dbReference type="Proteomes" id="UP000822688"/>
    </source>
</evidence>
<feature type="compositionally biased region" description="Basic residues" evidence="3">
    <location>
        <begin position="315"/>
        <end position="326"/>
    </location>
</feature>
<feature type="region of interest" description="Disordered" evidence="3">
    <location>
        <begin position="221"/>
        <end position="326"/>
    </location>
</feature>
<keyword evidence="1" id="KW-0479">Metal-binding</keyword>
<dbReference type="PROSITE" id="PS50089">
    <property type="entry name" value="ZF_RING_2"/>
    <property type="match status" value="1"/>
</dbReference>
<dbReference type="Proteomes" id="UP000822688">
    <property type="component" value="Chromosome 12"/>
</dbReference>
<dbReference type="InterPro" id="IPR013083">
    <property type="entry name" value="Znf_RING/FYVE/PHD"/>
</dbReference>
<dbReference type="GO" id="GO:0008270">
    <property type="term" value="F:zinc ion binding"/>
    <property type="evidence" value="ECO:0007669"/>
    <property type="project" value="UniProtKB-KW"/>
</dbReference>
<organism evidence="5 6">
    <name type="scientific">Ceratodon purpureus</name>
    <name type="common">Fire moss</name>
    <name type="synonym">Dicranum purpureum</name>
    <dbReference type="NCBI Taxonomy" id="3225"/>
    <lineage>
        <taxon>Eukaryota</taxon>
        <taxon>Viridiplantae</taxon>
        <taxon>Streptophyta</taxon>
        <taxon>Embryophyta</taxon>
        <taxon>Bryophyta</taxon>
        <taxon>Bryophytina</taxon>
        <taxon>Bryopsida</taxon>
        <taxon>Dicranidae</taxon>
        <taxon>Pseudoditrichales</taxon>
        <taxon>Ditrichaceae</taxon>
        <taxon>Ceratodon</taxon>
    </lineage>
</organism>
<evidence type="ECO:0000256" key="3">
    <source>
        <dbReference type="SAM" id="MobiDB-lite"/>
    </source>
</evidence>
<dbReference type="CDD" id="cd16449">
    <property type="entry name" value="RING-HC"/>
    <property type="match status" value="1"/>
</dbReference>
<name>A0A8T0G7P3_CERPU</name>
<feature type="compositionally biased region" description="Polar residues" evidence="3">
    <location>
        <begin position="260"/>
        <end position="307"/>
    </location>
</feature>
<sequence>MKCNSCWKNLEGRAVATTCGHIFCTEDAQKILGSVDATCPLCEQMLSKSKIKAVDMAPSDEWINMVMAGVAPQSIMKSAFKGVIFWIGQKDVEVQLSVNKAVHFRQKCEQMQAAYSQKISQVEEAYTGKLQQVHAGYQKAMKRIQGMEHEREAMLKDKKEIQEKYTEKSRQKRKLEEMYDALRKEHELLKRSVASPAPNNQAVVPRPNPYAFAPTFKGFDDLRPQGPGLSGMPTNSPAGTGDFWPPRQAAQPGPFDMPSVPQTMRTQRQGSGNSLPQPFSGGSPTMFNTTRHSPFNTSADAQPSDTFRNLLRSPGTRRHQGRPRGF</sequence>
<reference evidence="5" key="1">
    <citation type="submission" date="2020-06" db="EMBL/GenBank/DDBJ databases">
        <title>WGS assembly of Ceratodon purpureus strain R40.</title>
        <authorList>
            <person name="Carey S.B."/>
            <person name="Jenkins J."/>
            <person name="Shu S."/>
            <person name="Lovell J.T."/>
            <person name="Sreedasyam A."/>
            <person name="Maumus F."/>
            <person name="Tiley G.P."/>
            <person name="Fernandez-Pozo N."/>
            <person name="Barry K."/>
            <person name="Chen C."/>
            <person name="Wang M."/>
            <person name="Lipzen A."/>
            <person name="Daum C."/>
            <person name="Saski C.A."/>
            <person name="Payton A.C."/>
            <person name="Mcbreen J.C."/>
            <person name="Conrad R.E."/>
            <person name="Kollar L.M."/>
            <person name="Olsson S."/>
            <person name="Huttunen S."/>
            <person name="Landis J.B."/>
            <person name="Wickett N.J."/>
            <person name="Johnson M.G."/>
            <person name="Rensing S.A."/>
            <person name="Grimwood J."/>
            <person name="Schmutz J."/>
            <person name="Mcdaniel S.F."/>
        </authorList>
    </citation>
    <scope>NUCLEOTIDE SEQUENCE</scope>
    <source>
        <strain evidence="5">R40</strain>
    </source>
</reference>
<evidence type="ECO:0000313" key="5">
    <source>
        <dbReference type="EMBL" id="KAG0553888.1"/>
    </source>
</evidence>
<keyword evidence="1" id="KW-0863">Zinc-finger</keyword>
<keyword evidence="1" id="KW-0862">Zinc</keyword>
<protein>
    <recommendedName>
        <fullName evidence="4">RING-type domain-containing protein</fullName>
    </recommendedName>
</protein>
<accession>A0A8T0G7P3</accession>
<dbReference type="AlphaFoldDB" id="A0A8T0G7P3"/>
<feature type="domain" description="RING-type" evidence="4">
    <location>
        <begin position="3"/>
        <end position="43"/>
    </location>
</feature>
<keyword evidence="6" id="KW-1185">Reference proteome</keyword>
<proteinExistence type="predicted"/>
<dbReference type="Gene3D" id="3.30.40.10">
    <property type="entry name" value="Zinc/RING finger domain, C3HC4 (zinc finger)"/>
    <property type="match status" value="1"/>
</dbReference>
<evidence type="ECO:0000259" key="4">
    <source>
        <dbReference type="PROSITE" id="PS50089"/>
    </source>
</evidence>
<dbReference type="PANTHER" id="PTHR47384:SF2">
    <property type="entry name" value="E3 UBIQUITIN-PROTEIN LIGASE CCNB1IP1 HOMOLOG"/>
    <property type="match status" value="1"/>
</dbReference>
<feature type="coiled-coil region" evidence="2">
    <location>
        <begin position="137"/>
        <end position="192"/>
    </location>
</feature>
<gene>
    <name evidence="5" type="ORF">KC19_12G046800</name>
</gene>
<dbReference type="SUPFAM" id="SSF57850">
    <property type="entry name" value="RING/U-box"/>
    <property type="match status" value="1"/>
</dbReference>
<dbReference type="OrthoDB" id="441210at2759"/>
<comment type="caution">
    <text evidence="5">The sequence shown here is derived from an EMBL/GenBank/DDBJ whole genome shotgun (WGS) entry which is preliminary data.</text>
</comment>
<keyword evidence="2" id="KW-0175">Coiled coil</keyword>
<dbReference type="Pfam" id="PF14634">
    <property type="entry name" value="zf-RING_5"/>
    <property type="match status" value="1"/>
</dbReference>
<dbReference type="InterPro" id="IPR055328">
    <property type="entry name" value="HEI10-like"/>
</dbReference>
<evidence type="ECO:0000256" key="1">
    <source>
        <dbReference type="PROSITE-ProRule" id="PRU00175"/>
    </source>
</evidence>